<keyword evidence="5" id="KW-1185">Reference proteome</keyword>
<evidence type="ECO:0000256" key="1">
    <source>
        <dbReference type="RuleBase" id="RU363098"/>
    </source>
</evidence>
<reference evidence="3" key="4">
    <citation type="submission" date="2023-07" db="EMBL/GenBank/DDBJ databases">
        <authorList>
            <person name="Myburg A.A."/>
            <person name="Grattapaglia D."/>
            <person name="Tuskan G.A."/>
            <person name="Hellsten U."/>
            <person name="Hayes R.D."/>
            <person name="Grimwood J."/>
            <person name="Jenkins J."/>
            <person name="Lindquist E."/>
            <person name="Tice H."/>
            <person name="Bauer D."/>
            <person name="Goodstein D.M."/>
            <person name="Dubchak I."/>
            <person name="Poliakov A."/>
            <person name="Mizrachi E."/>
            <person name="Kullan A.R."/>
            <person name="Hussey S.G."/>
            <person name="Pinard D."/>
            <person name="Van D.M."/>
            <person name="Singh P."/>
            <person name="Van J.I."/>
            <person name="Silva-Junior O.B."/>
            <person name="Togawa R.C."/>
            <person name="Pappas M.R."/>
            <person name="Faria D.A."/>
            <person name="Sansaloni C.P."/>
            <person name="Petroli C.D."/>
            <person name="Yang X."/>
            <person name="Ranjan P."/>
            <person name="Tschaplinski T.J."/>
            <person name="Ye C.Y."/>
            <person name="Li T."/>
            <person name="Sterck L."/>
            <person name="Vanneste K."/>
            <person name="Murat F."/>
            <person name="Soler M."/>
            <person name="Clemente H.S."/>
            <person name="Saidi N."/>
            <person name="Cassan-Wang H."/>
            <person name="Dunand C."/>
            <person name="Hefer C.A."/>
            <person name="Bornberg-Bauer E."/>
            <person name="Kersting A.R."/>
            <person name="Vining K."/>
            <person name="Amarasinghe V."/>
            <person name="Ranik M."/>
            <person name="Naithani S."/>
            <person name="Elser J."/>
            <person name="Boyd A.E."/>
            <person name="Liston A."/>
            <person name="Spatafora J.W."/>
            <person name="Dharmwardhana P."/>
            <person name="Raja R."/>
            <person name="Sullivan C."/>
            <person name="Romanel E."/>
            <person name="Alves-Ferreira M."/>
            <person name="Kulheim C."/>
            <person name="Foley W."/>
            <person name="Carocha V."/>
            <person name="Paiva J."/>
            <person name="Kudrna D."/>
            <person name="Brommonschenkel S.H."/>
            <person name="Pasquali G."/>
            <person name="Byrne M."/>
            <person name="Rigault P."/>
            <person name="Tibbits J."/>
            <person name="Spokevicius A."/>
            <person name="Jones R.C."/>
            <person name="Steane D.A."/>
            <person name="Vaillancourt R.E."/>
            <person name="Potts B.M."/>
            <person name="Joubert F."/>
            <person name="Barry K."/>
            <person name="Pappas G.J."/>
            <person name="Strauss S.H."/>
            <person name="Jaiswal P."/>
            <person name="Grima-Pettenati J."/>
            <person name="Salse J."/>
            <person name="Van D.P."/>
            <person name="Rokhsar D.S."/>
            <person name="Schmutz J."/>
        </authorList>
    </citation>
    <scope>NUCLEOTIDE SEQUENCE</scope>
    <source>
        <tissue evidence="3">Leaf extractions</tissue>
    </source>
</reference>
<dbReference type="Proteomes" id="UP000030711">
    <property type="component" value="Unassembled WGS sequence"/>
</dbReference>
<gene>
    <name evidence="4" type="ORF">EUGRSUZ_L00426</name>
</gene>
<accession>A0A058ZVC1</accession>
<comment type="similarity">
    <text evidence="1">Belongs to the RdRP family.</text>
</comment>
<comment type="catalytic activity">
    <reaction evidence="1">
        <text>RNA(n) + a ribonucleoside 5'-triphosphate = RNA(n+1) + diphosphate</text>
        <dbReference type="Rhea" id="RHEA:21248"/>
        <dbReference type="Rhea" id="RHEA-COMP:14527"/>
        <dbReference type="Rhea" id="RHEA-COMP:17342"/>
        <dbReference type="ChEBI" id="CHEBI:33019"/>
        <dbReference type="ChEBI" id="CHEBI:61557"/>
        <dbReference type="ChEBI" id="CHEBI:140395"/>
        <dbReference type="EC" id="2.7.7.48"/>
    </reaction>
</comment>
<keyword evidence="1" id="KW-0694">RNA-binding</keyword>
<evidence type="ECO:0000259" key="2">
    <source>
        <dbReference type="Pfam" id="PF05183"/>
    </source>
</evidence>
<dbReference type="EC" id="2.7.7.48" evidence="1"/>
<name>A0A058ZVC1_EUCGR</name>
<feature type="domain" description="RDRP core" evidence="2">
    <location>
        <begin position="1"/>
        <end position="136"/>
    </location>
</feature>
<dbReference type="GO" id="GO:0003723">
    <property type="term" value="F:RNA binding"/>
    <property type="evidence" value="ECO:0007669"/>
    <property type="project" value="UniProtKB-KW"/>
</dbReference>
<reference evidence="3" key="3">
    <citation type="submission" date="2023-04" db="EMBL/GenBank/DDBJ databases">
        <title>WGS assembly of Eucalyptus grandis.</title>
        <authorList>
            <person name="Myburg A."/>
            <person name="Grattapaglia D."/>
            <person name="Tuskan G."/>
            <person name="Hellsten U."/>
            <person name="Hayes R."/>
            <person name="Grimwood J."/>
            <person name="Jenkins J."/>
            <person name="Lindquist E."/>
            <person name="Tice H."/>
            <person name="Bauer D."/>
            <person name="Goodstein D."/>
            <person name="Dubchak I."/>
            <person name="Poliakov A."/>
            <person name="Mizrachi E."/>
            <person name="Kullan A."/>
            <person name="Hussey S."/>
            <person name="Pinard D."/>
            <person name="Van D."/>
            <person name="Singh P."/>
            <person name="Van J."/>
            <person name="Silva-Junior O."/>
            <person name="Togawa R."/>
            <person name="Pappas M."/>
            <person name="Faria D."/>
            <person name="Sansaloni C."/>
            <person name="Petroli C."/>
            <person name="Yang X."/>
            <person name="Ranjan P."/>
            <person name="Tschaplinski T."/>
            <person name="Ye C."/>
            <person name="Li T."/>
            <person name="Sterck L."/>
            <person name="Vanneste K."/>
            <person name="Murat F."/>
            <person name="Soler M."/>
            <person name="Clemente H."/>
            <person name="Saidi N."/>
            <person name="Cassan-Wang H."/>
            <person name="Dunand C."/>
            <person name="Hefer C."/>
            <person name="Bornberg-Bauer E."/>
            <person name="Kersting A."/>
            <person name="Vining K."/>
            <person name="Amarasinghe V."/>
            <person name="Ranik M."/>
            <person name="Naithani S."/>
            <person name="Elser J."/>
            <person name="Boyd A."/>
            <person name="Liston A."/>
            <person name="Spatafora J."/>
            <person name="Dharmwardhana P."/>
            <person name="Raja R."/>
            <person name="Sullivan C."/>
            <person name="Romanel E."/>
            <person name="Alves-Ferreira M."/>
            <person name="Kulheim C."/>
            <person name="Foley W."/>
            <person name="Carocha V."/>
            <person name="Paiva J."/>
            <person name="Kudrna D."/>
            <person name="Brommonschenkel S."/>
            <person name="Pasquali G."/>
            <person name="Byrne M."/>
            <person name="Rigault P."/>
            <person name="Tibbits J."/>
            <person name="Spokevicius A."/>
            <person name="Jones R."/>
            <person name="Steane D."/>
            <person name="Vaillancourt R."/>
            <person name="Potts B."/>
            <person name="Joubert F."/>
            <person name="Barry K."/>
            <person name="Pappas G."/>
            <person name="Strauss S."/>
            <person name="Jaiswal P."/>
            <person name="Grima-Pettenati J."/>
            <person name="Salse J."/>
            <person name="Van D."/>
            <person name="Rokhsar D."/>
            <person name="Schmutz J."/>
        </authorList>
    </citation>
    <scope>NUCLEOTIDE SEQUENCE</scope>
    <source>
        <tissue evidence="3">Leaf extractions</tissue>
    </source>
</reference>
<dbReference type="EMBL" id="MU848269">
    <property type="protein sequence ID" value="KAK2633172.1"/>
    <property type="molecule type" value="Genomic_DNA"/>
</dbReference>
<dbReference type="Gramene" id="KCW45763">
    <property type="protein sequence ID" value="KCW45763"/>
    <property type="gene ID" value="EUGRSUZ_L00426"/>
</dbReference>
<keyword evidence="1" id="KW-0943">RNA-mediated gene silencing</keyword>
<reference evidence="3" key="2">
    <citation type="journal article" date="2014" name="Nature">
        <title>The genome of Eucalyptus grandis.</title>
        <authorList>
            <person name="Myburg A.A."/>
            <person name="Grattapaglia D."/>
            <person name="Tuskan G.A."/>
            <person name="Hellsten U."/>
            <person name="Hayes R.D."/>
            <person name="Grimwood J."/>
            <person name="Jenkins J."/>
            <person name="Lindquist E."/>
            <person name="Tice H."/>
            <person name="Bauer D."/>
            <person name="Goodstein D.M."/>
            <person name="Dubchak I."/>
            <person name="Poliakov A."/>
            <person name="Mizrachi E."/>
            <person name="Kullan A.R."/>
            <person name="Hussey S.G."/>
            <person name="Pinard D."/>
            <person name="van der Merwe K."/>
            <person name="Singh P."/>
            <person name="van Jaarsveld I."/>
            <person name="Silva-Junior O.B."/>
            <person name="Togawa R.C."/>
            <person name="Pappas M.R."/>
            <person name="Faria D.A."/>
            <person name="Sansaloni C.P."/>
            <person name="Petroli C.D."/>
            <person name="Yang X."/>
            <person name="Ranjan P."/>
            <person name="Tschaplinski T.J."/>
            <person name="Ye C.Y."/>
            <person name="Li T."/>
            <person name="Sterck L."/>
            <person name="Vanneste K."/>
            <person name="Murat F."/>
            <person name="Soler M."/>
            <person name="Clemente H.S."/>
            <person name="Saidi N."/>
            <person name="Cassan-Wang H."/>
            <person name="Dunand C."/>
            <person name="Hefer C.A."/>
            <person name="Bornberg-Bauer E."/>
            <person name="Kersting A.R."/>
            <person name="Vining K."/>
            <person name="Amarasinghe V."/>
            <person name="Ranik M."/>
            <person name="Naithani S."/>
            <person name="Elser J."/>
            <person name="Boyd A.E."/>
            <person name="Liston A."/>
            <person name="Spatafora J.W."/>
            <person name="Dharmwardhana P."/>
            <person name="Raja R."/>
            <person name="Sullivan C."/>
            <person name="Romanel E."/>
            <person name="Alves-Ferreira M."/>
            <person name="Kulheim C."/>
            <person name="Foley W."/>
            <person name="Carocha V."/>
            <person name="Paiva J."/>
            <person name="Kudrna D."/>
            <person name="Brommonschenkel S.H."/>
            <person name="Pasquali G."/>
            <person name="Byrne M."/>
            <person name="Rigault P."/>
            <person name="Tibbits J."/>
            <person name="Spokevicius A."/>
            <person name="Jones R.C."/>
            <person name="Steane D.A."/>
            <person name="Vaillancourt R.E."/>
            <person name="Potts B.M."/>
            <person name="Joubert F."/>
            <person name="Barry K."/>
            <person name="Pappas G.J."/>
            <person name="Strauss S.H."/>
            <person name="Jaiswal P."/>
            <person name="Grima-Pettenati J."/>
            <person name="Salse J."/>
            <person name="Van de Peer Y."/>
            <person name="Rokhsar D.S."/>
            <person name="Schmutz J."/>
        </authorList>
    </citation>
    <scope>NUCLEOTIDE SEQUENCE</scope>
    <source>
        <tissue evidence="3">Leaf extractions</tissue>
    </source>
</reference>
<sequence length="142" mass="15864">MIKVEKDPKLSDIRTVDALEIVQTSNKPKPTYLSKILIALLSYGGVPNEFLLDMVENALGDANSVFSRKRAALRARMILSGIPLDETYLQNRLSILMNDEKKSLKGGRIHIPDSYYLMRAADPTGILKSDEVCIILYHATTI</sequence>
<evidence type="ECO:0000313" key="3">
    <source>
        <dbReference type="EMBL" id="KAK2633172.1"/>
    </source>
</evidence>
<comment type="function">
    <text evidence="1">Probably involved in the RNA silencing pathway and required for the generation of small interfering RNAs (siRNAs).</text>
</comment>
<evidence type="ECO:0000313" key="4">
    <source>
        <dbReference type="EMBL" id="KCW45763.1"/>
    </source>
</evidence>
<dbReference type="PANTHER" id="PTHR23079">
    <property type="entry name" value="RNA-DEPENDENT RNA POLYMERASE"/>
    <property type="match status" value="1"/>
</dbReference>
<dbReference type="PANTHER" id="PTHR23079:SF55">
    <property type="entry name" value="RNA-DIRECTED RNA POLYMERASE"/>
    <property type="match status" value="1"/>
</dbReference>
<dbReference type="GO" id="GO:0031047">
    <property type="term" value="P:regulatory ncRNA-mediated gene silencing"/>
    <property type="evidence" value="ECO:0007669"/>
    <property type="project" value="UniProtKB-KW"/>
</dbReference>
<organism evidence="4">
    <name type="scientific">Eucalyptus grandis</name>
    <name type="common">Flooded gum</name>
    <dbReference type="NCBI Taxonomy" id="71139"/>
    <lineage>
        <taxon>Eukaryota</taxon>
        <taxon>Viridiplantae</taxon>
        <taxon>Streptophyta</taxon>
        <taxon>Embryophyta</taxon>
        <taxon>Tracheophyta</taxon>
        <taxon>Spermatophyta</taxon>
        <taxon>Magnoliopsida</taxon>
        <taxon>eudicotyledons</taxon>
        <taxon>Gunneridae</taxon>
        <taxon>Pentapetalae</taxon>
        <taxon>rosids</taxon>
        <taxon>malvids</taxon>
        <taxon>Myrtales</taxon>
        <taxon>Myrtaceae</taxon>
        <taxon>Myrtoideae</taxon>
        <taxon>Eucalypteae</taxon>
        <taxon>Eucalyptus</taxon>
    </lineage>
</organism>
<keyword evidence="1" id="KW-0548">Nucleotidyltransferase</keyword>
<dbReference type="Pfam" id="PF05183">
    <property type="entry name" value="RdRP"/>
    <property type="match status" value="1"/>
</dbReference>
<dbReference type="InterPro" id="IPR007855">
    <property type="entry name" value="RDRP"/>
</dbReference>
<proteinExistence type="inferred from homology"/>
<keyword evidence="1" id="KW-0696">RNA-directed RNA polymerase</keyword>
<dbReference type="GO" id="GO:0003968">
    <property type="term" value="F:RNA-directed RNA polymerase activity"/>
    <property type="evidence" value="ECO:0007669"/>
    <property type="project" value="UniProtKB-KW"/>
</dbReference>
<dbReference type="AlphaFoldDB" id="A0A058ZVC1"/>
<keyword evidence="1" id="KW-0808">Transferase</keyword>
<dbReference type="InterPro" id="IPR057596">
    <property type="entry name" value="RDRP_core"/>
</dbReference>
<protein>
    <recommendedName>
        <fullName evidence="1">RNA-dependent RNA polymerase</fullName>
        <ecNumber evidence="1">2.7.7.48</ecNumber>
    </recommendedName>
</protein>
<evidence type="ECO:0000313" key="5">
    <source>
        <dbReference type="Proteomes" id="UP000030711"/>
    </source>
</evidence>
<dbReference type="EMBL" id="KK198779">
    <property type="protein sequence ID" value="KCW45763.1"/>
    <property type="molecule type" value="Genomic_DNA"/>
</dbReference>
<reference evidence="4" key="1">
    <citation type="submission" date="2013-07" db="EMBL/GenBank/DDBJ databases">
        <title>The genome of Eucalyptus grandis.</title>
        <authorList>
            <person name="Schmutz J."/>
            <person name="Hayes R."/>
            <person name="Myburg A."/>
            <person name="Tuskan G."/>
            <person name="Grattapaglia D."/>
            <person name="Rokhsar D.S."/>
        </authorList>
    </citation>
    <scope>NUCLEOTIDE SEQUENCE</scope>
    <source>
        <tissue evidence="4">Leaf extractions</tissue>
    </source>
</reference>